<keyword evidence="1" id="KW-0472">Membrane</keyword>
<feature type="transmembrane region" description="Helical" evidence="1">
    <location>
        <begin position="145"/>
        <end position="164"/>
    </location>
</feature>
<evidence type="ECO:0000256" key="1">
    <source>
        <dbReference type="SAM" id="Phobius"/>
    </source>
</evidence>
<feature type="transmembrane region" description="Helical" evidence="1">
    <location>
        <begin position="113"/>
        <end position="133"/>
    </location>
</feature>
<keyword evidence="3" id="KW-1185">Reference proteome</keyword>
<name>A0ABZ0CWY0_9BURK</name>
<feature type="transmembrane region" description="Helical" evidence="1">
    <location>
        <begin position="230"/>
        <end position="250"/>
    </location>
</feature>
<proteinExistence type="predicted"/>
<feature type="transmembrane region" description="Helical" evidence="1">
    <location>
        <begin position="170"/>
        <end position="192"/>
    </location>
</feature>
<feature type="transmembrane region" description="Helical" evidence="1">
    <location>
        <begin position="83"/>
        <end position="101"/>
    </location>
</feature>
<dbReference type="EMBL" id="CP136336">
    <property type="protein sequence ID" value="WOB06974.1"/>
    <property type="molecule type" value="Genomic_DNA"/>
</dbReference>
<dbReference type="RefSeq" id="WP_316699630.1">
    <property type="nucleotide sequence ID" value="NZ_CP136336.1"/>
</dbReference>
<keyword evidence="1" id="KW-0812">Transmembrane</keyword>
<evidence type="ECO:0000313" key="3">
    <source>
        <dbReference type="Proteomes" id="UP001303946"/>
    </source>
</evidence>
<evidence type="ECO:0000313" key="2">
    <source>
        <dbReference type="EMBL" id="WOB06974.1"/>
    </source>
</evidence>
<sequence>MTDKRTVLVGALGVFILWSFATWLLEGRMHTLLRPDAVVDRIVYALVGNLLLGVSVGLASIVHFTHSGAIKANSAGLGSARRTLAAVAVGLGLGLGLYVLLNPPTMNPVVMLNAFSQVFVVSAAEVVVCWAVIGAAAEASFSQGWTRILLAALTSSVLFGLYHFAHSPPFNTWGMVGFLTVVGLGTSTFFFASRDVLGTAVFHNFLGMLGVLQALANAGALGKMQRIQPMLLGTAVLCVATVLLFQFVILRRRGPQKRVTTVAQHTAGDPGDFKLEARHPRCG</sequence>
<reference evidence="2 3" key="1">
    <citation type="submission" date="2023-10" db="EMBL/GenBank/DDBJ databases">
        <title>Bacteria for the degradation of biodegradable plastic PBAT(Polybutylene adipate terephthalate).</title>
        <authorList>
            <person name="Weon H.-Y."/>
            <person name="Yeon J."/>
        </authorList>
    </citation>
    <scope>NUCLEOTIDE SEQUENCE [LARGE SCALE GENOMIC DNA]</scope>
    <source>
        <strain evidence="2 3">SBD 7-3</strain>
    </source>
</reference>
<gene>
    <name evidence="2" type="ORF">RXV79_18855</name>
</gene>
<evidence type="ECO:0008006" key="4">
    <source>
        <dbReference type="Google" id="ProtNLM"/>
    </source>
</evidence>
<organism evidence="2 3">
    <name type="scientific">Piscinibacter gummiphilus</name>
    <dbReference type="NCBI Taxonomy" id="946333"/>
    <lineage>
        <taxon>Bacteria</taxon>
        <taxon>Pseudomonadati</taxon>
        <taxon>Pseudomonadota</taxon>
        <taxon>Betaproteobacteria</taxon>
        <taxon>Burkholderiales</taxon>
        <taxon>Sphaerotilaceae</taxon>
        <taxon>Piscinibacter</taxon>
    </lineage>
</organism>
<feature type="transmembrane region" description="Helical" evidence="1">
    <location>
        <begin position="41"/>
        <end position="62"/>
    </location>
</feature>
<protein>
    <recommendedName>
        <fullName evidence="4">CPBP family intramembrane metalloprotease</fullName>
    </recommendedName>
</protein>
<accession>A0ABZ0CWY0</accession>
<feature type="transmembrane region" description="Helical" evidence="1">
    <location>
        <begin position="204"/>
        <end position="224"/>
    </location>
</feature>
<keyword evidence="1" id="KW-1133">Transmembrane helix</keyword>
<dbReference type="Proteomes" id="UP001303946">
    <property type="component" value="Chromosome"/>
</dbReference>
<feature type="transmembrane region" description="Helical" evidence="1">
    <location>
        <begin position="7"/>
        <end position="25"/>
    </location>
</feature>